<evidence type="ECO:0000313" key="2">
    <source>
        <dbReference type="Proteomes" id="UP000255355"/>
    </source>
</evidence>
<keyword evidence="2" id="KW-1185">Reference proteome</keyword>
<comment type="caution">
    <text evidence="1">The sequence shown here is derived from an EMBL/GenBank/DDBJ whole genome shotgun (WGS) entry which is preliminary data.</text>
</comment>
<accession>A0A370H9E4</accession>
<proteinExistence type="predicted"/>
<evidence type="ECO:0008006" key="3">
    <source>
        <dbReference type="Google" id="ProtNLM"/>
    </source>
</evidence>
<evidence type="ECO:0000313" key="1">
    <source>
        <dbReference type="EMBL" id="RDI52850.1"/>
    </source>
</evidence>
<dbReference type="Proteomes" id="UP000255355">
    <property type="component" value="Unassembled WGS sequence"/>
</dbReference>
<dbReference type="AlphaFoldDB" id="A0A370H9E4"/>
<sequence>MTLFALVTSFGVAACSAEGQGAKSDCNVSGCTITFDRGVNAKASFLGVDAELVAVNGNTVTLKVAGQQVDVPVGETQPADGINLTVQEVTQDKVVVKAATGVGAPNPS</sequence>
<name>A0A370H9E4_9NOCA</name>
<protein>
    <recommendedName>
        <fullName evidence="3">DUF5666 domain-containing protein</fullName>
    </recommendedName>
</protein>
<dbReference type="EMBL" id="QQAZ01000003">
    <property type="protein sequence ID" value="RDI52850.1"/>
    <property type="molecule type" value="Genomic_DNA"/>
</dbReference>
<gene>
    <name evidence="1" type="ORF">DFR68_103237</name>
</gene>
<organism evidence="1 2">
    <name type="scientific">Nocardia mexicana</name>
    <dbReference type="NCBI Taxonomy" id="279262"/>
    <lineage>
        <taxon>Bacteria</taxon>
        <taxon>Bacillati</taxon>
        <taxon>Actinomycetota</taxon>
        <taxon>Actinomycetes</taxon>
        <taxon>Mycobacteriales</taxon>
        <taxon>Nocardiaceae</taxon>
        <taxon>Nocardia</taxon>
    </lineage>
</organism>
<reference evidence="1 2" key="1">
    <citation type="submission" date="2018-07" db="EMBL/GenBank/DDBJ databases">
        <title>Genomic Encyclopedia of Type Strains, Phase IV (KMG-IV): sequencing the most valuable type-strain genomes for metagenomic binning, comparative biology and taxonomic classification.</title>
        <authorList>
            <person name="Goeker M."/>
        </authorList>
    </citation>
    <scope>NUCLEOTIDE SEQUENCE [LARGE SCALE GENOMIC DNA]</scope>
    <source>
        <strain evidence="1 2">DSM 44952</strain>
    </source>
</reference>